<organism evidence="2 3">
    <name type="scientific">Anaerofilum hominis</name>
    <dbReference type="NCBI Taxonomy" id="2763016"/>
    <lineage>
        <taxon>Bacteria</taxon>
        <taxon>Bacillati</taxon>
        <taxon>Bacillota</taxon>
        <taxon>Clostridia</taxon>
        <taxon>Eubacteriales</taxon>
        <taxon>Oscillospiraceae</taxon>
        <taxon>Anaerofilum</taxon>
    </lineage>
</organism>
<dbReference type="SUPFAM" id="SSF51366">
    <property type="entry name" value="Ribulose-phoshate binding barrel"/>
    <property type="match status" value="1"/>
</dbReference>
<proteinExistence type="inferred from homology"/>
<reference evidence="2" key="1">
    <citation type="submission" date="2020-08" db="EMBL/GenBank/DDBJ databases">
        <title>Genome public.</title>
        <authorList>
            <person name="Liu C."/>
            <person name="Sun Q."/>
        </authorList>
    </citation>
    <scope>NUCLEOTIDE SEQUENCE</scope>
    <source>
        <strain evidence="2">BX8</strain>
    </source>
</reference>
<dbReference type="Pfam" id="PF03437">
    <property type="entry name" value="BtpA"/>
    <property type="match status" value="1"/>
</dbReference>
<accession>A0A923REV7</accession>
<dbReference type="RefSeq" id="WP_186888855.1">
    <property type="nucleotide sequence ID" value="NZ_JACONZ010000005.1"/>
</dbReference>
<sequence length="270" mass="29481">MQTIKELFGTAKPIIALLHFRELPGDPGYRAGQKLEELVACAREELHALQDGGVDGILFSNEFSFPYLDHLEHVTTAAMAYIIGRLKEEIRVPFGVHAISDPMATIELAAAVEAQFVRSVFAGGYVGESGIRSKNAGEYVRKKKELRMDDLLMFYMINAESDGDLSGRSLEVVAQATVFKCQPAGLCISGIHAGEDADTDLLQKIRAAAPGTAVFSNTGTRKENVAEKLKHCDGAFVGTSFKKEGKFENFADRERVEEFMAAVRACRGSL</sequence>
<dbReference type="InterPro" id="IPR011060">
    <property type="entry name" value="RibuloseP-bd_barrel"/>
</dbReference>
<protein>
    <submittedName>
        <fullName evidence="2">BtpA/SgcQ family protein</fullName>
    </submittedName>
</protein>
<dbReference type="PIRSF" id="PIRSF005956">
    <property type="entry name" value="BtpA"/>
    <property type="match status" value="1"/>
</dbReference>
<dbReference type="EMBL" id="JACONZ010000005">
    <property type="protein sequence ID" value="MBC5582496.1"/>
    <property type="molecule type" value="Genomic_DNA"/>
</dbReference>
<evidence type="ECO:0000313" key="2">
    <source>
        <dbReference type="EMBL" id="MBC5582496.1"/>
    </source>
</evidence>
<dbReference type="Proteomes" id="UP000659630">
    <property type="component" value="Unassembled WGS sequence"/>
</dbReference>
<evidence type="ECO:0000313" key="3">
    <source>
        <dbReference type="Proteomes" id="UP000659630"/>
    </source>
</evidence>
<comment type="similarity">
    <text evidence="1">Belongs to the BtpA family.</text>
</comment>
<comment type="caution">
    <text evidence="2">The sequence shown here is derived from an EMBL/GenBank/DDBJ whole genome shotgun (WGS) entry which is preliminary data.</text>
</comment>
<gene>
    <name evidence="2" type="ORF">H8S23_13360</name>
</gene>
<dbReference type="PANTHER" id="PTHR21381">
    <property type="entry name" value="ZGC:162297"/>
    <property type="match status" value="1"/>
</dbReference>
<dbReference type="AlphaFoldDB" id="A0A923REV7"/>
<dbReference type="PANTHER" id="PTHR21381:SF3">
    <property type="entry name" value="SGC REGION PROTEIN SGCQ-RELATED"/>
    <property type="match status" value="1"/>
</dbReference>
<dbReference type="NCBIfam" id="TIGR00259">
    <property type="entry name" value="thylakoid_BtpA"/>
    <property type="match status" value="1"/>
</dbReference>
<dbReference type="InterPro" id="IPR005137">
    <property type="entry name" value="BtpA"/>
</dbReference>
<evidence type="ECO:0000256" key="1">
    <source>
        <dbReference type="ARBA" id="ARBA00006007"/>
    </source>
</evidence>
<name>A0A923REV7_9FIRM</name>
<keyword evidence="3" id="KW-1185">Reference proteome</keyword>